<evidence type="ECO:0000313" key="6">
    <source>
        <dbReference type="Proteomes" id="UP000184184"/>
    </source>
</evidence>
<dbReference type="Pfam" id="PF00106">
    <property type="entry name" value="adh_short"/>
    <property type="match status" value="1"/>
</dbReference>
<keyword evidence="2" id="KW-0560">Oxidoreductase</keyword>
<dbReference type="InterPro" id="IPR002347">
    <property type="entry name" value="SDR_fam"/>
</dbReference>
<dbReference type="Proteomes" id="UP000184184">
    <property type="component" value="Unassembled WGS sequence"/>
</dbReference>
<dbReference type="PANTHER" id="PTHR43975">
    <property type="entry name" value="ZGC:101858"/>
    <property type="match status" value="1"/>
</dbReference>
<dbReference type="STRING" id="1027249.SAMN05216179_1902"/>
<dbReference type="OrthoDB" id="9803333at2"/>
<dbReference type="SMART" id="SM00822">
    <property type="entry name" value="PKS_KR"/>
    <property type="match status" value="1"/>
</dbReference>
<dbReference type="SUPFAM" id="SSF51735">
    <property type="entry name" value="NAD(P)-binding Rossmann-fold domains"/>
    <property type="match status" value="1"/>
</dbReference>
<dbReference type="EMBL" id="FRCZ01000003">
    <property type="protein sequence ID" value="SHN10397.1"/>
    <property type="molecule type" value="Genomic_DNA"/>
</dbReference>
<dbReference type="PRINTS" id="PR00080">
    <property type="entry name" value="SDRFAMILY"/>
</dbReference>
<dbReference type="RefSeq" id="WP_073201610.1">
    <property type="nucleotide sequence ID" value="NZ_FRCZ01000003.1"/>
</dbReference>
<protein>
    <submittedName>
        <fullName evidence="5">3-oxoacyl-[acyl-carrier protein] reductase</fullName>
    </submittedName>
</protein>
<feature type="domain" description="Ketoreductase" evidence="4">
    <location>
        <begin position="12"/>
        <end position="184"/>
    </location>
</feature>
<name>A0A1M7P2J1_9BACI</name>
<evidence type="ECO:0000259" key="4">
    <source>
        <dbReference type="SMART" id="SM00822"/>
    </source>
</evidence>
<dbReference type="FunFam" id="3.40.50.720:FF:000084">
    <property type="entry name" value="Short-chain dehydrogenase reductase"/>
    <property type="match status" value="1"/>
</dbReference>
<accession>A0A1M7P2J1</accession>
<evidence type="ECO:0000313" key="5">
    <source>
        <dbReference type="EMBL" id="SHN10397.1"/>
    </source>
</evidence>
<sequence length="266" mass="28579">MSIFSKDALAYEHIVITGATGDIGFDTAKVIASMGARITINGRNEIKLENLKQELLEITNEDSIAVIAADITKAQEREKLVSKAEKRLGVITGLVNAAGISGGGTVDQLSEEEIEKIMQVNYLSTFSLTKMIYQNMIKQKKGHIVNVASLSGLRATRGNSAYASSKFALVGWTQSLAVEAIEHNIRVNAVCPGFVDSEMATQAIERKAEQNGISYEDQLEKVKQGLPSGRLTTTTEVGNTIAFLLTDATPNIVGESVKISGGSVMR</sequence>
<dbReference type="CDD" id="cd05233">
    <property type="entry name" value="SDR_c"/>
    <property type="match status" value="1"/>
</dbReference>
<gene>
    <name evidence="5" type="ORF">SAMN05216179_1902</name>
</gene>
<dbReference type="AlphaFoldDB" id="A0A1M7P2J1"/>
<dbReference type="PANTHER" id="PTHR43975:SF2">
    <property type="entry name" value="EG:BACR7A4.14 PROTEIN-RELATED"/>
    <property type="match status" value="1"/>
</dbReference>
<evidence type="ECO:0000256" key="2">
    <source>
        <dbReference type="ARBA" id="ARBA00023002"/>
    </source>
</evidence>
<organism evidence="5 6">
    <name type="scientific">Gracilibacillus kekensis</name>
    <dbReference type="NCBI Taxonomy" id="1027249"/>
    <lineage>
        <taxon>Bacteria</taxon>
        <taxon>Bacillati</taxon>
        <taxon>Bacillota</taxon>
        <taxon>Bacilli</taxon>
        <taxon>Bacillales</taxon>
        <taxon>Bacillaceae</taxon>
        <taxon>Gracilibacillus</taxon>
    </lineage>
</organism>
<comment type="similarity">
    <text evidence="1 3">Belongs to the short-chain dehydrogenases/reductases (SDR) family.</text>
</comment>
<dbReference type="GO" id="GO:0016491">
    <property type="term" value="F:oxidoreductase activity"/>
    <property type="evidence" value="ECO:0007669"/>
    <property type="project" value="UniProtKB-KW"/>
</dbReference>
<dbReference type="GO" id="GO:0008206">
    <property type="term" value="P:bile acid metabolic process"/>
    <property type="evidence" value="ECO:0007669"/>
    <property type="project" value="UniProtKB-ARBA"/>
</dbReference>
<proteinExistence type="inferred from homology"/>
<dbReference type="PRINTS" id="PR00081">
    <property type="entry name" value="GDHRDH"/>
</dbReference>
<keyword evidence="6" id="KW-1185">Reference proteome</keyword>
<evidence type="ECO:0000256" key="3">
    <source>
        <dbReference type="RuleBase" id="RU000363"/>
    </source>
</evidence>
<evidence type="ECO:0000256" key="1">
    <source>
        <dbReference type="ARBA" id="ARBA00006484"/>
    </source>
</evidence>
<dbReference type="InterPro" id="IPR036291">
    <property type="entry name" value="NAD(P)-bd_dom_sf"/>
</dbReference>
<dbReference type="PROSITE" id="PS00061">
    <property type="entry name" value="ADH_SHORT"/>
    <property type="match status" value="1"/>
</dbReference>
<dbReference type="InterPro" id="IPR057326">
    <property type="entry name" value="KR_dom"/>
</dbReference>
<dbReference type="InterPro" id="IPR020904">
    <property type="entry name" value="Sc_DH/Rdtase_CS"/>
</dbReference>
<dbReference type="Gene3D" id="3.40.50.720">
    <property type="entry name" value="NAD(P)-binding Rossmann-like Domain"/>
    <property type="match status" value="1"/>
</dbReference>
<reference evidence="5 6" key="1">
    <citation type="submission" date="2016-11" db="EMBL/GenBank/DDBJ databases">
        <authorList>
            <person name="Jaros S."/>
            <person name="Januszkiewicz K."/>
            <person name="Wedrychowicz H."/>
        </authorList>
    </citation>
    <scope>NUCLEOTIDE SEQUENCE [LARGE SCALE GENOMIC DNA]</scope>
    <source>
        <strain evidence="5 6">CGMCC 1.10681</strain>
    </source>
</reference>